<name>A0ABR1C9R2_NECAM</name>
<evidence type="ECO:0000313" key="1">
    <source>
        <dbReference type="EMBL" id="KAK6733976.1"/>
    </source>
</evidence>
<dbReference type="EMBL" id="JAVFWL010000002">
    <property type="protein sequence ID" value="KAK6733976.1"/>
    <property type="molecule type" value="Genomic_DNA"/>
</dbReference>
<dbReference type="Proteomes" id="UP001303046">
    <property type="component" value="Unassembled WGS sequence"/>
</dbReference>
<evidence type="ECO:0000313" key="2">
    <source>
        <dbReference type="Proteomes" id="UP001303046"/>
    </source>
</evidence>
<proteinExistence type="predicted"/>
<comment type="caution">
    <text evidence="1">The sequence shown here is derived from an EMBL/GenBank/DDBJ whole genome shotgun (WGS) entry which is preliminary data.</text>
</comment>
<sequence>MALRTSDGTTKSSRRGMEEIIYDFYSDLSDGHVYLPPHHLREDGHVILEVLPSEVRHAIMPVGSRTAPFPDRIRPEHLKNLPPVFINTLARTLFTGYLSEYKVPRRPARPCCCTKSEIYVTSETIA</sequence>
<accession>A0ABR1C9R2</accession>
<organism evidence="1 2">
    <name type="scientific">Necator americanus</name>
    <name type="common">Human hookworm</name>
    <dbReference type="NCBI Taxonomy" id="51031"/>
    <lineage>
        <taxon>Eukaryota</taxon>
        <taxon>Metazoa</taxon>
        <taxon>Ecdysozoa</taxon>
        <taxon>Nematoda</taxon>
        <taxon>Chromadorea</taxon>
        <taxon>Rhabditida</taxon>
        <taxon>Rhabditina</taxon>
        <taxon>Rhabditomorpha</taxon>
        <taxon>Strongyloidea</taxon>
        <taxon>Ancylostomatidae</taxon>
        <taxon>Bunostominae</taxon>
        <taxon>Necator</taxon>
    </lineage>
</organism>
<keyword evidence="2" id="KW-1185">Reference proteome</keyword>
<protein>
    <submittedName>
        <fullName evidence="1">Uncharacterized protein</fullName>
    </submittedName>
</protein>
<reference evidence="1 2" key="1">
    <citation type="submission" date="2023-08" db="EMBL/GenBank/DDBJ databases">
        <title>A Necator americanus chromosomal reference genome.</title>
        <authorList>
            <person name="Ilik V."/>
            <person name="Petrzelkova K.J."/>
            <person name="Pardy F."/>
            <person name="Fuh T."/>
            <person name="Niatou-Singa F.S."/>
            <person name="Gouil Q."/>
            <person name="Baker L."/>
            <person name="Ritchie M.E."/>
            <person name="Jex A.R."/>
            <person name="Gazzola D."/>
            <person name="Li H."/>
            <person name="Toshio Fujiwara R."/>
            <person name="Zhan B."/>
            <person name="Aroian R.V."/>
            <person name="Pafco B."/>
            <person name="Schwarz E.M."/>
        </authorList>
    </citation>
    <scope>NUCLEOTIDE SEQUENCE [LARGE SCALE GENOMIC DNA]</scope>
    <source>
        <strain evidence="1 2">Aroian</strain>
        <tissue evidence="1">Whole animal</tissue>
    </source>
</reference>
<gene>
    <name evidence="1" type="primary">Necator_chrII.g5424</name>
    <name evidence="1" type="ORF">RB195_017631</name>
</gene>